<dbReference type="PANTHER" id="PTHR37305">
    <property type="entry name" value="INTEGRAL MEMBRANE PROTEIN-RELATED"/>
    <property type="match status" value="1"/>
</dbReference>
<dbReference type="Proteomes" id="UP000323521">
    <property type="component" value="Chromosome"/>
</dbReference>
<feature type="transmembrane region" description="Helical" evidence="1">
    <location>
        <begin position="231"/>
        <end position="252"/>
    </location>
</feature>
<keyword evidence="1" id="KW-0812">Transmembrane</keyword>
<dbReference type="OrthoDB" id="4336274at2"/>
<dbReference type="RefSeq" id="WP_148132745.1">
    <property type="nucleotide sequence ID" value="NZ_CP017634.1"/>
</dbReference>
<feature type="transmembrane region" description="Helical" evidence="1">
    <location>
        <begin position="72"/>
        <end position="93"/>
    </location>
</feature>
<proteinExistence type="predicted"/>
<feature type="transmembrane region" description="Helical" evidence="1">
    <location>
        <begin position="154"/>
        <end position="179"/>
    </location>
</feature>
<evidence type="ECO:0000313" key="3">
    <source>
        <dbReference type="Proteomes" id="UP000323521"/>
    </source>
</evidence>
<sequence>MTWFTASCKAELLKMRRSKTFWITLLAAVFVPLMMGLLMYVSKSPDYARKMGLIGTKAQLVGRVDWRTYLNFLSQAVSIGGMFLFGFVVSWIFGREYSDRTFKDLIALPAPRPTVVWSKFAATALWCILLTLLIIVFGLLIGFCIVIPGWSPGIAAQGLLILLVSGILTILVSFPVAFFASAGGGYMAPMAFVVLTIVLAQVAGALGWGAYFPWAVPALYTGAAGVINLGFASYAVLLLASAAGMSGTLLWWRYADHK</sequence>
<name>A0A3G1KNA7_FORW1</name>
<evidence type="ECO:0000256" key="1">
    <source>
        <dbReference type="SAM" id="Phobius"/>
    </source>
</evidence>
<protein>
    <submittedName>
        <fullName evidence="2">Bacitracin ABC transporter permease</fullName>
    </submittedName>
</protein>
<organism evidence="2 3">
    <name type="scientific">Formimonas warabiya</name>
    <dbReference type="NCBI Taxonomy" id="1761012"/>
    <lineage>
        <taxon>Bacteria</taxon>
        <taxon>Bacillati</taxon>
        <taxon>Bacillota</taxon>
        <taxon>Clostridia</taxon>
        <taxon>Eubacteriales</taxon>
        <taxon>Peptococcaceae</taxon>
        <taxon>Candidatus Formimonas</taxon>
    </lineage>
</organism>
<dbReference type="Pfam" id="PF12730">
    <property type="entry name" value="ABC2_membrane_4"/>
    <property type="match status" value="1"/>
</dbReference>
<keyword evidence="1" id="KW-1133">Transmembrane helix</keyword>
<keyword evidence="3" id="KW-1185">Reference proteome</keyword>
<feature type="transmembrane region" description="Helical" evidence="1">
    <location>
        <begin position="191"/>
        <end position="211"/>
    </location>
</feature>
<feature type="transmembrane region" description="Helical" evidence="1">
    <location>
        <begin position="21"/>
        <end position="41"/>
    </location>
</feature>
<feature type="transmembrane region" description="Helical" evidence="1">
    <location>
        <begin position="120"/>
        <end position="148"/>
    </location>
</feature>
<dbReference type="PANTHER" id="PTHR37305:SF1">
    <property type="entry name" value="MEMBRANE PROTEIN"/>
    <property type="match status" value="1"/>
</dbReference>
<dbReference type="AlphaFoldDB" id="A0A3G1KNA7"/>
<dbReference type="EMBL" id="CP017634">
    <property type="protein sequence ID" value="ATW23595.1"/>
    <property type="molecule type" value="Genomic_DNA"/>
</dbReference>
<reference evidence="2 3" key="1">
    <citation type="submission" date="2016-10" db="EMBL/GenBank/DDBJ databases">
        <title>Complete Genome Sequence of Peptococcaceae strain DCMF.</title>
        <authorList>
            <person name="Edwards R.J."/>
            <person name="Holland S.I."/>
            <person name="Deshpande N.P."/>
            <person name="Wong Y.K."/>
            <person name="Ertan H."/>
            <person name="Manefield M."/>
            <person name="Russell T.L."/>
            <person name="Lee M.J."/>
        </authorList>
    </citation>
    <scope>NUCLEOTIDE SEQUENCE [LARGE SCALE GENOMIC DNA]</scope>
    <source>
        <strain evidence="2 3">DCMF</strain>
    </source>
</reference>
<gene>
    <name evidence="2" type="ORF">DCMF_01195</name>
</gene>
<keyword evidence="1" id="KW-0472">Membrane</keyword>
<dbReference type="KEGG" id="fwa:DCMF_01195"/>
<evidence type="ECO:0000313" key="2">
    <source>
        <dbReference type="EMBL" id="ATW23595.1"/>
    </source>
</evidence>
<accession>A0A3G1KNA7</accession>